<dbReference type="SMART" id="SM00507">
    <property type="entry name" value="HNHc"/>
    <property type="match status" value="1"/>
</dbReference>
<reference evidence="4" key="1">
    <citation type="journal article" date="2019" name="Int. J. Syst. Evol. Microbiol.">
        <title>The Global Catalogue of Microorganisms (GCM) 10K type strain sequencing project: providing services to taxonomists for standard genome sequencing and annotation.</title>
        <authorList>
            <consortium name="The Broad Institute Genomics Platform"/>
            <consortium name="The Broad Institute Genome Sequencing Center for Infectious Disease"/>
            <person name="Wu L."/>
            <person name="Ma J."/>
        </authorList>
    </citation>
    <scope>NUCLEOTIDE SEQUENCE [LARGE SCALE GENOMIC DNA]</scope>
    <source>
        <strain evidence="4">CGMCC 4.7304</strain>
    </source>
</reference>
<keyword evidence="3" id="KW-0540">Nuclease</keyword>
<evidence type="ECO:0000313" key="4">
    <source>
        <dbReference type="Proteomes" id="UP001595858"/>
    </source>
</evidence>
<dbReference type="Pfam" id="PF14279">
    <property type="entry name" value="HNH_5"/>
    <property type="match status" value="1"/>
</dbReference>
<keyword evidence="3" id="KW-0255">Endonuclease</keyword>
<accession>A0ABV9SSK8</accession>
<feature type="domain" description="HNH nuclease" evidence="2">
    <location>
        <begin position="6"/>
        <end position="59"/>
    </location>
</feature>
<name>A0ABV9SSK8_9ACTN</name>
<dbReference type="GO" id="GO:0004519">
    <property type="term" value="F:endonuclease activity"/>
    <property type="evidence" value="ECO:0007669"/>
    <property type="project" value="UniProtKB-KW"/>
</dbReference>
<dbReference type="InterPro" id="IPR052892">
    <property type="entry name" value="NA-targeting_endonuclease"/>
</dbReference>
<dbReference type="CDD" id="cd00085">
    <property type="entry name" value="HNHc"/>
    <property type="match status" value="1"/>
</dbReference>
<dbReference type="Gene3D" id="1.10.30.50">
    <property type="match status" value="1"/>
</dbReference>
<dbReference type="InterPro" id="IPR029471">
    <property type="entry name" value="HNH_5"/>
</dbReference>
<evidence type="ECO:0000256" key="1">
    <source>
        <dbReference type="SAM" id="MobiDB-lite"/>
    </source>
</evidence>
<feature type="compositionally biased region" description="Acidic residues" evidence="1">
    <location>
        <begin position="189"/>
        <end position="200"/>
    </location>
</feature>
<evidence type="ECO:0000313" key="3">
    <source>
        <dbReference type="EMBL" id="MFC4869304.1"/>
    </source>
</evidence>
<dbReference type="RefSeq" id="WP_344142969.1">
    <property type="nucleotide sequence ID" value="NZ_BAAAQI010000006.1"/>
</dbReference>
<comment type="caution">
    <text evidence="3">The sequence shown here is derived from an EMBL/GenBank/DDBJ whole genome shotgun (WGS) entry which is preliminary data.</text>
</comment>
<dbReference type="PANTHER" id="PTHR33877">
    <property type="entry name" value="SLL1193 PROTEIN"/>
    <property type="match status" value="1"/>
</dbReference>
<dbReference type="EMBL" id="JBHSIY010000028">
    <property type="protein sequence ID" value="MFC4869304.1"/>
    <property type="molecule type" value="Genomic_DNA"/>
</dbReference>
<evidence type="ECO:0000259" key="2">
    <source>
        <dbReference type="SMART" id="SM00507"/>
    </source>
</evidence>
<gene>
    <name evidence="3" type="ORF">ACFPCZ_21940</name>
</gene>
<dbReference type="PANTHER" id="PTHR33877:SF2">
    <property type="entry name" value="OS07G0170200 PROTEIN"/>
    <property type="match status" value="1"/>
</dbReference>
<sequence length="453" mass="49881">MAISKRLRYEILRRDNHTCRYCGATAPNAELTIDHVTPKALGGDDKPENLVAACVDCNGGKTSTSPDAPLVADVADDAVRWAGAMAIAAQEVMEDSQKRDRAHQIFLRTWKDRGDPELPDGWRGSIDSLLASGLPAEQIAECVDIAADRGNVAPHNRFKYVCGVGWRKVEKLRERAEQIASAQKAPTQDEQDEDEDEDEGIPSVPTSVLEAAKELLDVLHDNEREIYLSEAGAEYGDVSDTALHYLAIDKAMDALTHQRWKLEMALRDILALYPDDEVDRQLEASRQKHLDLIGDLPSYADTLSQAALELTRHDRATAYLSRIPEAERGEWEAVARTYLGAETNDREVLVFAAEHAENNKRIEPDGQVYVLHGMCMARGDHGASCPFHAEHLAFVDACGEDPCTGHEFCGRHLELLLAGEYISRHGGAVNVHDFTDLPDAGRAGVAETNTKGE</sequence>
<organism evidence="3 4">
    <name type="scientific">Streptomonospora arabica</name>
    <dbReference type="NCBI Taxonomy" id="412417"/>
    <lineage>
        <taxon>Bacteria</taxon>
        <taxon>Bacillati</taxon>
        <taxon>Actinomycetota</taxon>
        <taxon>Actinomycetes</taxon>
        <taxon>Streptosporangiales</taxon>
        <taxon>Nocardiopsidaceae</taxon>
        <taxon>Streptomonospora</taxon>
    </lineage>
</organism>
<dbReference type="Proteomes" id="UP001595858">
    <property type="component" value="Unassembled WGS sequence"/>
</dbReference>
<feature type="region of interest" description="Disordered" evidence="1">
    <location>
        <begin position="177"/>
        <end position="202"/>
    </location>
</feature>
<keyword evidence="3" id="KW-0378">Hydrolase</keyword>
<protein>
    <submittedName>
        <fullName evidence="3">HNH endonuclease</fullName>
    </submittedName>
</protein>
<proteinExistence type="predicted"/>
<keyword evidence="4" id="KW-1185">Reference proteome</keyword>
<dbReference type="InterPro" id="IPR003615">
    <property type="entry name" value="HNH_nuc"/>
</dbReference>